<accession>A0A378ZWG5</accession>
<gene>
    <name evidence="1" type="ORF">NCTC13350_02524</name>
</gene>
<proteinExistence type="predicted"/>
<protein>
    <submittedName>
        <fullName evidence="1">Uncharacterized protein</fullName>
    </submittedName>
</protein>
<evidence type="ECO:0000313" key="2">
    <source>
        <dbReference type="Proteomes" id="UP000255000"/>
    </source>
</evidence>
<sequence>MRMGNGMGAMVKPWHDGVCGWPGVSEPALRPCAVQPPCAVLPPWQSPRRHHAKTPPLSSCHGLTMASTPMRLSTLCAESVTTRPFEILPVRMGNGMGAMVKPWHDGEKGGAERQNRRCGLAPSSHLAQSCLLGKVHAAITLKPLRFRPAMARPWHPPRCVSAHCAEDRGSVTTRPLEMLPVRMGNGMGAMVKPWQDGVFGWPGVSEPALRPCAVLPSCAVPPPRQ</sequence>
<dbReference type="AlphaFoldDB" id="A0A378ZWG5"/>
<dbReference type="EMBL" id="UGSK01000001">
    <property type="protein sequence ID" value="SUB01582.1"/>
    <property type="molecule type" value="Genomic_DNA"/>
</dbReference>
<name>A0A378ZWG5_9HYPH</name>
<dbReference type="Proteomes" id="UP000255000">
    <property type="component" value="Unassembled WGS sequence"/>
</dbReference>
<evidence type="ECO:0000313" key="1">
    <source>
        <dbReference type="EMBL" id="SUB01582.1"/>
    </source>
</evidence>
<reference evidence="1 2" key="1">
    <citation type="submission" date="2018-06" db="EMBL/GenBank/DDBJ databases">
        <authorList>
            <consortium name="Pathogen Informatics"/>
            <person name="Doyle S."/>
        </authorList>
    </citation>
    <scope>NUCLEOTIDE SEQUENCE [LARGE SCALE GENOMIC DNA]</scope>
    <source>
        <strain evidence="1 2">NCTC13350</strain>
    </source>
</reference>
<organism evidence="1 2">
    <name type="scientific">Pannonibacter phragmitetus</name>
    <dbReference type="NCBI Taxonomy" id="121719"/>
    <lineage>
        <taxon>Bacteria</taxon>
        <taxon>Pseudomonadati</taxon>
        <taxon>Pseudomonadota</taxon>
        <taxon>Alphaproteobacteria</taxon>
        <taxon>Hyphomicrobiales</taxon>
        <taxon>Stappiaceae</taxon>
        <taxon>Pannonibacter</taxon>
    </lineage>
</organism>